<dbReference type="EMBL" id="JACHJS010000001">
    <property type="protein sequence ID" value="MBB4963672.1"/>
    <property type="molecule type" value="Genomic_DNA"/>
</dbReference>
<evidence type="ECO:0000256" key="5">
    <source>
        <dbReference type="ARBA" id="ARBA00023163"/>
    </source>
</evidence>
<dbReference type="InterPro" id="IPR036388">
    <property type="entry name" value="WH-like_DNA-bd_sf"/>
</dbReference>
<dbReference type="Pfam" id="PF08281">
    <property type="entry name" value="Sigma70_r4_2"/>
    <property type="match status" value="1"/>
</dbReference>
<evidence type="ECO:0000313" key="8">
    <source>
        <dbReference type="Proteomes" id="UP000542674"/>
    </source>
</evidence>
<dbReference type="PANTHER" id="PTHR43133">
    <property type="entry name" value="RNA POLYMERASE ECF-TYPE SIGMA FACTO"/>
    <property type="match status" value="1"/>
</dbReference>
<dbReference type="CDD" id="cd06171">
    <property type="entry name" value="Sigma70_r4"/>
    <property type="match status" value="1"/>
</dbReference>
<dbReference type="PRINTS" id="PR00038">
    <property type="entry name" value="HTHLUXR"/>
</dbReference>
<dbReference type="SMART" id="SM00421">
    <property type="entry name" value="HTH_LUXR"/>
    <property type="match status" value="1"/>
</dbReference>
<accession>A0A7W7T0C7</accession>
<dbReference type="PANTHER" id="PTHR43133:SF8">
    <property type="entry name" value="RNA POLYMERASE SIGMA FACTOR HI_1459-RELATED"/>
    <property type="match status" value="1"/>
</dbReference>
<dbReference type="GO" id="GO:0016987">
    <property type="term" value="F:sigma factor activity"/>
    <property type="evidence" value="ECO:0007669"/>
    <property type="project" value="UniProtKB-KW"/>
</dbReference>
<dbReference type="InterPro" id="IPR000792">
    <property type="entry name" value="Tscrpt_reg_LuxR_C"/>
</dbReference>
<dbReference type="Gene3D" id="1.10.10.10">
    <property type="entry name" value="Winged helix-like DNA-binding domain superfamily/Winged helix DNA-binding domain"/>
    <property type="match status" value="1"/>
</dbReference>
<organism evidence="7 8">
    <name type="scientific">Saccharothrix violaceirubra</name>
    <dbReference type="NCBI Taxonomy" id="413306"/>
    <lineage>
        <taxon>Bacteria</taxon>
        <taxon>Bacillati</taxon>
        <taxon>Actinomycetota</taxon>
        <taxon>Actinomycetes</taxon>
        <taxon>Pseudonocardiales</taxon>
        <taxon>Pseudonocardiaceae</taxon>
        <taxon>Saccharothrix</taxon>
    </lineage>
</organism>
<gene>
    <name evidence="7" type="ORF">F4559_001031</name>
</gene>
<dbReference type="PROSITE" id="PS00622">
    <property type="entry name" value="HTH_LUXR_1"/>
    <property type="match status" value="1"/>
</dbReference>
<dbReference type="NCBIfam" id="TIGR02937">
    <property type="entry name" value="sigma70-ECF"/>
    <property type="match status" value="1"/>
</dbReference>
<dbReference type="Proteomes" id="UP000542674">
    <property type="component" value="Unassembled WGS sequence"/>
</dbReference>
<dbReference type="PROSITE" id="PS50043">
    <property type="entry name" value="HTH_LUXR_2"/>
    <property type="match status" value="1"/>
</dbReference>
<dbReference type="InterPro" id="IPR013325">
    <property type="entry name" value="RNA_pol_sigma_r2"/>
</dbReference>
<dbReference type="SUPFAM" id="SSF88946">
    <property type="entry name" value="Sigma2 domain of RNA polymerase sigma factors"/>
    <property type="match status" value="1"/>
</dbReference>
<evidence type="ECO:0000256" key="3">
    <source>
        <dbReference type="ARBA" id="ARBA00023082"/>
    </source>
</evidence>
<proteinExistence type="inferred from homology"/>
<dbReference type="Gene3D" id="1.10.1740.10">
    <property type="match status" value="1"/>
</dbReference>
<name>A0A7W7T0C7_9PSEU</name>
<evidence type="ECO:0000256" key="4">
    <source>
        <dbReference type="ARBA" id="ARBA00023125"/>
    </source>
</evidence>
<feature type="domain" description="HTH luxR-type" evidence="6">
    <location>
        <begin position="106"/>
        <end position="163"/>
    </location>
</feature>
<evidence type="ECO:0000259" key="6">
    <source>
        <dbReference type="PROSITE" id="PS50043"/>
    </source>
</evidence>
<dbReference type="InterPro" id="IPR039425">
    <property type="entry name" value="RNA_pol_sigma-70-like"/>
</dbReference>
<dbReference type="InterPro" id="IPR013249">
    <property type="entry name" value="RNA_pol_sigma70_r4_t2"/>
</dbReference>
<reference evidence="7 8" key="1">
    <citation type="submission" date="2020-08" db="EMBL/GenBank/DDBJ databases">
        <title>Sequencing the genomes of 1000 actinobacteria strains.</title>
        <authorList>
            <person name="Klenk H.-P."/>
        </authorList>
    </citation>
    <scope>NUCLEOTIDE SEQUENCE [LARGE SCALE GENOMIC DNA]</scope>
    <source>
        <strain evidence="7 8">DSM 45084</strain>
    </source>
</reference>
<dbReference type="GO" id="GO:0003677">
    <property type="term" value="F:DNA binding"/>
    <property type="evidence" value="ECO:0007669"/>
    <property type="project" value="UniProtKB-KW"/>
</dbReference>
<evidence type="ECO:0000256" key="2">
    <source>
        <dbReference type="ARBA" id="ARBA00023015"/>
    </source>
</evidence>
<sequence length="163" mass="18351">METESRQVAAGDAFDEFFRADFARLIAYLGKLGFRREDAEDAAEEAMTILYTRWSQVEHPGAWVRSAARRCASRFARREQERGAREALGGTLGHDGAHHVEEVLWLTDELARLPTRERDVVALRVEGFSAAEIATILAVRPATVRSHLRNARKRLLTCTGAMR</sequence>
<keyword evidence="2" id="KW-0805">Transcription regulation</keyword>
<keyword evidence="8" id="KW-1185">Reference proteome</keyword>
<keyword evidence="5" id="KW-0804">Transcription</keyword>
<keyword evidence="3" id="KW-0731">Sigma factor</keyword>
<protein>
    <submittedName>
        <fullName evidence="7">RNA polymerase sigma-70 factor (ECF subfamily)</fullName>
    </submittedName>
</protein>
<dbReference type="InterPro" id="IPR013324">
    <property type="entry name" value="RNA_pol_sigma_r3/r4-like"/>
</dbReference>
<keyword evidence="4" id="KW-0238">DNA-binding</keyword>
<comment type="similarity">
    <text evidence="1">Belongs to the sigma-70 factor family. ECF subfamily.</text>
</comment>
<dbReference type="InterPro" id="IPR014284">
    <property type="entry name" value="RNA_pol_sigma-70_dom"/>
</dbReference>
<comment type="caution">
    <text evidence="7">The sequence shown here is derived from an EMBL/GenBank/DDBJ whole genome shotgun (WGS) entry which is preliminary data.</text>
</comment>
<dbReference type="SUPFAM" id="SSF88659">
    <property type="entry name" value="Sigma3 and sigma4 domains of RNA polymerase sigma factors"/>
    <property type="match status" value="1"/>
</dbReference>
<evidence type="ECO:0000256" key="1">
    <source>
        <dbReference type="ARBA" id="ARBA00010641"/>
    </source>
</evidence>
<evidence type="ECO:0000313" key="7">
    <source>
        <dbReference type="EMBL" id="MBB4963672.1"/>
    </source>
</evidence>
<dbReference type="GO" id="GO:0006352">
    <property type="term" value="P:DNA-templated transcription initiation"/>
    <property type="evidence" value="ECO:0007669"/>
    <property type="project" value="InterPro"/>
</dbReference>
<dbReference type="AlphaFoldDB" id="A0A7W7T0C7"/>
<dbReference type="RefSeq" id="WP_184666424.1">
    <property type="nucleotide sequence ID" value="NZ_BAABAI010000034.1"/>
</dbReference>